<dbReference type="GeneTree" id="ENSGT00940000160408"/>
<dbReference type="PANTHER" id="PTHR24153">
    <property type="entry name" value="ESPIN"/>
    <property type="match status" value="1"/>
</dbReference>
<dbReference type="GO" id="GO:0005737">
    <property type="term" value="C:cytoplasm"/>
    <property type="evidence" value="ECO:0007669"/>
    <property type="project" value="TreeGrafter"/>
</dbReference>
<feature type="domain" description="WH2" evidence="5">
    <location>
        <begin position="47"/>
        <end position="64"/>
    </location>
</feature>
<evidence type="ECO:0000256" key="1">
    <source>
        <dbReference type="ARBA" id="ARBA00022737"/>
    </source>
</evidence>
<reference evidence="6" key="2">
    <citation type="submission" date="2025-09" db="UniProtKB">
        <authorList>
            <consortium name="Ensembl"/>
        </authorList>
    </citation>
    <scope>IDENTIFICATION</scope>
</reference>
<organism evidence="6 7">
    <name type="scientific">Xiphophorus couchianus</name>
    <name type="common">Monterrey platyfish</name>
    <dbReference type="NCBI Taxonomy" id="32473"/>
    <lineage>
        <taxon>Eukaryota</taxon>
        <taxon>Metazoa</taxon>
        <taxon>Chordata</taxon>
        <taxon>Craniata</taxon>
        <taxon>Vertebrata</taxon>
        <taxon>Euteleostomi</taxon>
        <taxon>Actinopterygii</taxon>
        <taxon>Neopterygii</taxon>
        <taxon>Teleostei</taxon>
        <taxon>Neoteleostei</taxon>
        <taxon>Acanthomorphata</taxon>
        <taxon>Ovalentaria</taxon>
        <taxon>Atherinomorphae</taxon>
        <taxon>Cyprinodontiformes</taxon>
        <taxon>Poeciliidae</taxon>
        <taxon>Poeciliinae</taxon>
        <taxon>Xiphophorus</taxon>
    </lineage>
</organism>
<feature type="compositionally biased region" description="Low complexity" evidence="3">
    <location>
        <begin position="76"/>
        <end position="86"/>
    </location>
</feature>
<dbReference type="PANTHER" id="PTHR24153:SF14">
    <property type="entry name" value="ESPIN"/>
    <property type="match status" value="1"/>
</dbReference>
<accession>A0A3B5KYD4</accession>
<dbReference type="Ensembl" id="ENSXCOT00000005179.1">
    <property type="protein sequence ID" value="ENSXCOP00000005118.1"/>
    <property type="gene ID" value="ENSXCOG00000004000.1"/>
</dbReference>
<keyword evidence="2" id="KW-0040">ANK repeat</keyword>
<proteinExistence type="predicted"/>
<dbReference type="STRING" id="32473.ENSXCOP00000005118"/>
<name>A0A3B5KYD4_9TELE</name>
<dbReference type="GO" id="GO:0051017">
    <property type="term" value="P:actin filament bundle assembly"/>
    <property type="evidence" value="ECO:0007669"/>
    <property type="project" value="TreeGrafter"/>
</dbReference>
<dbReference type="InterPro" id="IPR003124">
    <property type="entry name" value="WH2_dom"/>
</dbReference>
<dbReference type="InterPro" id="IPR052420">
    <property type="entry name" value="Espin/Espin-like"/>
</dbReference>
<dbReference type="Pfam" id="PF02205">
    <property type="entry name" value="WH2"/>
    <property type="match status" value="1"/>
</dbReference>
<feature type="region of interest" description="Disordered" evidence="3">
    <location>
        <begin position="76"/>
        <end position="101"/>
    </location>
</feature>
<evidence type="ECO:0000256" key="3">
    <source>
        <dbReference type="SAM" id="MobiDB-lite"/>
    </source>
</evidence>
<evidence type="ECO:0000256" key="4">
    <source>
        <dbReference type="SAM" id="SignalP"/>
    </source>
</evidence>
<evidence type="ECO:0000313" key="6">
    <source>
        <dbReference type="Ensembl" id="ENSXCOP00000005118.1"/>
    </source>
</evidence>
<evidence type="ECO:0000313" key="7">
    <source>
        <dbReference type="Proteomes" id="UP000261380"/>
    </source>
</evidence>
<dbReference type="AlphaFoldDB" id="A0A3B5KYD4"/>
<feature type="region of interest" description="Disordered" evidence="3">
    <location>
        <begin position="166"/>
        <end position="188"/>
    </location>
</feature>
<dbReference type="SMART" id="SM00246">
    <property type="entry name" value="WH2"/>
    <property type="match status" value="1"/>
</dbReference>
<keyword evidence="7" id="KW-1185">Reference proteome</keyword>
<evidence type="ECO:0000256" key="2">
    <source>
        <dbReference type="ARBA" id="ARBA00023043"/>
    </source>
</evidence>
<sequence>DFPPVLPFTKLMLSLISLPLLVEALPHRENRCSGGTKSFNMMSPTGDNSELLAEIKAGKSLKPTPHSKGYTTVFSNTGTTGNNVGPNPSPTAGAAQPESERKTSLADIEALVPIHDEQGKPIPEWKRQVMVRKLQAKMQEEEEYKRKAEEEAQRLASMPAWRRDMMKKKMDEERKAEQQAKQAKECEEKQELERLRTMGYDETKLAPWQRQIILKKGDIAKK</sequence>
<feature type="signal peptide" evidence="4">
    <location>
        <begin position="1"/>
        <end position="24"/>
    </location>
</feature>
<protein>
    <recommendedName>
        <fullName evidence="5">WH2 domain-containing protein</fullName>
    </recommendedName>
</protein>
<feature type="chain" id="PRO_5017402602" description="WH2 domain-containing protein" evidence="4">
    <location>
        <begin position="25"/>
        <end position="222"/>
    </location>
</feature>
<keyword evidence="4" id="KW-0732">Signal</keyword>
<reference evidence="6" key="1">
    <citation type="submission" date="2025-08" db="UniProtKB">
        <authorList>
            <consortium name="Ensembl"/>
        </authorList>
    </citation>
    <scope>IDENTIFICATION</scope>
</reference>
<evidence type="ECO:0000259" key="5">
    <source>
        <dbReference type="PROSITE" id="PS51082"/>
    </source>
</evidence>
<dbReference type="GO" id="GO:0051015">
    <property type="term" value="F:actin filament binding"/>
    <property type="evidence" value="ECO:0007669"/>
    <property type="project" value="TreeGrafter"/>
</dbReference>
<dbReference type="Proteomes" id="UP000261380">
    <property type="component" value="Unplaced"/>
</dbReference>
<dbReference type="PROSITE" id="PS51082">
    <property type="entry name" value="WH2"/>
    <property type="match status" value="1"/>
</dbReference>
<keyword evidence="1" id="KW-0677">Repeat</keyword>